<gene>
    <name evidence="1" type="ORF">SS50377_18378</name>
    <name evidence="2" type="ORF">SS50377_22438</name>
</gene>
<protein>
    <submittedName>
        <fullName evidence="1">Uncharacterized protein</fullName>
    </submittedName>
</protein>
<dbReference type="EMBL" id="KI546166">
    <property type="protein sequence ID" value="EST42071.1"/>
    <property type="molecule type" value="Genomic_DNA"/>
</dbReference>
<organism evidence="1">
    <name type="scientific">Spironucleus salmonicida</name>
    <dbReference type="NCBI Taxonomy" id="348837"/>
    <lineage>
        <taxon>Eukaryota</taxon>
        <taxon>Metamonada</taxon>
        <taxon>Diplomonadida</taxon>
        <taxon>Hexamitidae</taxon>
        <taxon>Hexamitinae</taxon>
        <taxon>Spironucleus</taxon>
    </lineage>
</organism>
<proteinExistence type="predicted"/>
<dbReference type="EMBL" id="AUWU02000003">
    <property type="protein sequence ID" value="KAH0574823.1"/>
    <property type="molecule type" value="Genomic_DNA"/>
</dbReference>
<evidence type="ECO:0000313" key="2">
    <source>
        <dbReference type="EMBL" id="KAH0574823.1"/>
    </source>
</evidence>
<evidence type="ECO:0000313" key="3">
    <source>
        <dbReference type="Proteomes" id="UP000018208"/>
    </source>
</evidence>
<accession>V6LEF0</accession>
<name>V6LEF0_9EUKA</name>
<dbReference type="AlphaFoldDB" id="V6LEF0"/>
<reference evidence="2" key="2">
    <citation type="submission" date="2020-12" db="EMBL/GenBank/DDBJ databases">
        <title>New Spironucleus salmonicida genome in near-complete chromosomes.</title>
        <authorList>
            <person name="Xu F."/>
            <person name="Kurt Z."/>
            <person name="Jimenez-Gonzalez A."/>
            <person name="Astvaldsson A."/>
            <person name="Andersson J.O."/>
            <person name="Svard S.G."/>
        </authorList>
    </citation>
    <scope>NUCLEOTIDE SEQUENCE</scope>
    <source>
        <strain evidence="2">ATCC 50377</strain>
    </source>
</reference>
<reference evidence="1 2" key="1">
    <citation type="journal article" date="2014" name="PLoS Genet.">
        <title>The Genome of Spironucleus salmonicida Highlights a Fish Pathogen Adapted to Fluctuating Environments.</title>
        <authorList>
            <person name="Xu F."/>
            <person name="Jerlstrom-Hultqvist J."/>
            <person name="Einarsson E."/>
            <person name="Astvaldsson A."/>
            <person name="Svard S.G."/>
            <person name="Andersson J.O."/>
        </authorList>
    </citation>
    <scope>NUCLEOTIDE SEQUENCE</scope>
    <source>
        <strain evidence="2">ATCC 50377</strain>
    </source>
</reference>
<keyword evidence="3" id="KW-1185">Reference proteome</keyword>
<dbReference type="Proteomes" id="UP000018208">
    <property type="component" value="Unassembled WGS sequence"/>
</dbReference>
<sequence>MLFQSSSWGDSGILNVDQTLVQVSCGVKNYSFVIKDLLDAVFDFEKFTLKMADNEESIDIVFSDENTCFTVYQKISKQLQQKQQTPQKSLNPLWDFSPLKIINSQGSDILDCLQPDTSSFNYEQLQEFIQRLTDCQQNITKKGRQQKIQELKSKQLIAIQLQKLMQVQGEKLNNIIKEINEYMKMQNMLKIGESFIHELSIQVQQANK</sequence>
<dbReference type="VEuPathDB" id="GiardiaDB:SS50377_22438"/>
<evidence type="ECO:0000313" key="1">
    <source>
        <dbReference type="EMBL" id="EST42071.1"/>
    </source>
</evidence>